<dbReference type="GO" id="GO:0006506">
    <property type="term" value="P:GPI anchor biosynthetic process"/>
    <property type="evidence" value="ECO:0007669"/>
    <property type="project" value="UniProtKB-KW"/>
</dbReference>
<dbReference type="STRING" id="1230383.M5E7D1"/>
<accession>M5E7D1</accession>
<dbReference type="VEuPathDB" id="FungiDB:MSYG_0066"/>
<keyword evidence="6" id="KW-0472">Membrane</keyword>
<dbReference type="OrthoDB" id="419770at2759"/>
<dbReference type="GO" id="GO:0016788">
    <property type="term" value="F:hydrolase activity, acting on ester bonds"/>
    <property type="evidence" value="ECO:0007669"/>
    <property type="project" value="TreeGrafter"/>
</dbReference>
<dbReference type="Pfam" id="PF04080">
    <property type="entry name" value="Per1"/>
    <property type="match status" value="2"/>
</dbReference>
<dbReference type="Proteomes" id="UP000186303">
    <property type="component" value="Chromosome 1"/>
</dbReference>
<keyword evidence="5" id="KW-1133">Transmembrane helix</keyword>
<keyword evidence="3" id="KW-0812">Transmembrane</keyword>
<evidence type="ECO:0000256" key="4">
    <source>
        <dbReference type="ARBA" id="ARBA00022729"/>
    </source>
</evidence>
<dbReference type="AlphaFoldDB" id="M5E7D1"/>
<protein>
    <submittedName>
        <fullName evidence="7">Similar to S.cerevisiae protein PER1 (Protein of the endoplasmic reticulum)</fullName>
    </submittedName>
</protein>
<evidence type="ECO:0000256" key="5">
    <source>
        <dbReference type="ARBA" id="ARBA00022989"/>
    </source>
</evidence>
<evidence type="ECO:0000256" key="1">
    <source>
        <dbReference type="ARBA" id="ARBA00004127"/>
    </source>
</evidence>
<gene>
    <name evidence="7" type="ORF">MSYG_0066</name>
</gene>
<evidence type="ECO:0000256" key="2">
    <source>
        <dbReference type="ARBA" id="ARBA00022502"/>
    </source>
</evidence>
<keyword evidence="4" id="KW-0732">Signal</keyword>
<proteinExistence type="predicted"/>
<dbReference type="PANTHER" id="PTHR13148:SF0">
    <property type="entry name" value="POST-GPI ATTACHMENT TO PROTEINS FACTOR 3"/>
    <property type="match status" value="1"/>
</dbReference>
<name>M5E7D1_MALS4</name>
<dbReference type="KEGG" id="msym:MSY001_1138"/>
<organism evidence="7 8">
    <name type="scientific">Malassezia sympodialis (strain ATCC 42132)</name>
    <name type="common">Atopic eczema-associated yeast</name>
    <dbReference type="NCBI Taxonomy" id="1230383"/>
    <lineage>
        <taxon>Eukaryota</taxon>
        <taxon>Fungi</taxon>
        <taxon>Dikarya</taxon>
        <taxon>Basidiomycota</taxon>
        <taxon>Ustilaginomycotina</taxon>
        <taxon>Malasseziomycetes</taxon>
        <taxon>Malasseziales</taxon>
        <taxon>Malasseziaceae</taxon>
        <taxon>Malassezia</taxon>
    </lineage>
</organism>
<evidence type="ECO:0000256" key="6">
    <source>
        <dbReference type="ARBA" id="ARBA00023136"/>
    </source>
</evidence>
<dbReference type="InterPro" id="IPR007217">
    <property type="entry name" value="Per1-like"/>
</dbReference>
<evidence type="ECO:0000256" key="3">
    <source>
        <dbReference type="ARBA" id="ARBA00022692"/>
    </source>
</evidence>
<dbReference type="GO" id="GO:0005789">
    <property type="term" value="C:endoplasmic reticulum membrane"/>
    <property type="evidence" value="ECO:0007669"/>
    <property type="project" value="TreeGrafter"/>
</dbReference>
<evidence type="ECO:0000313" key="8">
    <source>
        <dbReference type="Proteomes" id="UP000186303"/>
    </source>
</evidence>
<keyword evidence="2" id="KW-0337">GPI-anchor biosynthesis</keyword>
<sequence>MKRLLAAVVAIAALSVQCAMASMGDRSAKFQLCVKSCEIDTCQDHRPRSLSDDTIVVPDPLPWYLILTGWSCESNCAYHCTHRITNEAKKRVRDIRSKIVDGAARERATTMALQERWSEQLAWEKQDDEFKELCGDTHFLSSSGECVPLLTEPPPPLLTDLETRRMVESMVALELTSLPAIDKQTVQFYGKWPQLRLLGMQEPMSVLFSLLNLLVQLQAIFHVFSDLIPDTFPLKCVYLWHARIATVAWTASTLFHTRDVWWTERFDYFSAAAVLLSGLFLAICRLMYLRPGTPLFRRTLLACVGAWVLHVLYLLPQRRLDYTYNMAACLMIGVVHNTLWLLCALAPHLLERMRSCFGEGLVPASPKGSALADAAPPLVLSAPQRQRLQMLAAAMFLAPALELFDFPPLLRLVDAHSLWHCATIPLTYFWYQWLANDARECVRTTGWHADRHAEHGHTDDELEARRSASVPAALSMLPLPAPAAGAVPTSAPAPMDVSLRPLWAHACHIWDVVWEWTWHTMHTLRGMVITS</sequence>
<reference evidence="8" key="1">
    <citation type="journal article" date="2017" name="Nucleic Acids Res.">
        <title>Proteogenomics produces comprehensive and highly accurate protein-coding gene annotation in a complete genome assembly of Malassezia sympodialis.</title>
        <authorList>
            <person name="Zhu Y."/>
            <person name="Engstroem P.G."/>
            <person name="Tellgren-Roth C."/>
            <person name="Baudo C.D."/>
            <person name="Kennell J.C."/>
            <person name="Sun S."/>
            <person name="Billmyre R.B."/>
            <person name="Schroeder M.S."/>
            <person name="Andersson A."/>
            <person name="Holm T."/>
            <person name="Sigurgeirsson B."/>
            <person name="Wu G."/>
            <person name="Sankaranarayanan S.R."/>
            <person name="Siddharthan R."/>
            <person name="Sanyal K."/>
            <person name="Lundeberg J."/>
            <person name="Nystedt B."/>
            <person name="Boekhout T."/>
            <person name="Dawson T.L. Jr."/>
            <person name="Heitman J."/>
            <person name="Scheynius A."/>
            <person name="Lehtioe J."/>
        </authorList>
    </citation>
    <scope>NUCLEOTIDE SEQUENCE [LARGE SCALE GENOMIC DNA]</scope>
    <source>
        <strain evidence="8">ATCC 42132</strain>
    </source>
</reference>
<keyword evidence="8" id="KW-1185">Reference proteome</keyword>
<dbReference type="EMBL" id="LT671821">
    <property type="protein sequence ID" value="SHO75735.1"/>
    <property type="molecule type" value="Genomic_DNA"/>
</dbReference>
<dbReference type="HOGENOM" id="CLU_032917_1_1_1"/>
<dbReference type="OMA" id="THRITND"/>
<dbReference type="PANTHER" id="PTHR13148">
    <property type="entry name" value="PER1-RELATED"/>
    <property type="match status" value="1"/>
</dbReference>
<comment type="subcellular location">
    <subcellularLocation>
        <location evidence="1">Endomembrane system</location>
        <topology evidence="1">Multi-pass membrane protein</topology>
    </subcellularLocation>
</comment>
<evidence type="ECO:0000313" key="7">
    <source>
        <dbReference type="EMBL" id="SHO75735.1"/>
    </source>
</evidence>